<keyword evidence="2" id="KW-1185">Reference proteome</keyword>
<evidence type="ECO:0000313" key="2">
    <source>
        <dbReference type="Proteomes" id="UP000299102"/>
    </source>
</evidence>
<accession>A0A4C1X442</accession>
<comment type="caution">
    <text evidence="1">The sequence shown here is derived from an EMBL/GenBank/DDBJ whole genome shotgun (WGS) entry which is preliminary data.</text>
</comment>
<protein>
    <submittedName>
        <fullName evidence="1">Uncharacterized protein</fullName>
    </submittedName>
</protein>
<sequence length="134" mass="14837">MSPVWRSSKILSVVTTKQKRAALPSPIHRSPKQNYRVPIGRSAHAVDTCHSPGLPLSFMSRSSTHPHPLQLRINLCGCRCGCRNDADVPHADADANIRNIPIVDTKRCCLFADLVLVALLRIACNNSVFPRMMK</sequence>
<evidence type="ECO:0000313" key="1">
    <source>
        <dbReference type="EMBL" id="GBP57015.1"/>
    </source>
</evidence>
<dbReference type="AlphaFoldDB" id="A0A4C1X442"/>
<organism evidence="1 2">
    <name type="scientific">Eumeta variegata</name>
    <name type="common">Bagworm moth</name>
    <name type="synonym">Eumeta japonica</name>
    <dbReference type="NCBI Taxonomy" id="151549"/>
    <lineage>
        <taxon>Eukaryota</taxon>
        <taxon>Metazoa</taxon>
        <taxon>Ecdysozoa</taxon>
        <taxon>Arthropoda</taxon>
        <taxon>Hexapoda</taxon>
        <taxon>Insecta</taxon>
        <taxon>Pterygota</taxon>
        <taxon>Neoptera</taxon>
        <taxon>Endopterygota</taxon>
        <taxon>Lepidoptera</taxon>
        <taxon>Glossata</taxon>
        <taxon>Ditrysia</taxon>
        <taxon>Tineoidea</taxon>
        <taxon>Psychidae</taxon>
        <taxon>Oiketicinae</taxon>
        <taxon>Eumeta</taxon>
    </lineage>
</organism>
<dbReference type="Proteomes" id="UP000299102">
    <property type="component" value="Unassembled WGS sequence"/>
</dbReference>
<reference evidence="1 2" key="1">
    <citation type="journal article" date="2019" name="Commun. Biol.">
        <title>The bagworm genome reveals a unique fibroin gene that provides high tensile strength.</title>
        <authorList>
            <person name="Kono N."/>
            <person name="Nakamura H."/>
            <person name="Ohtoshi R."/>
            <person name="Tomita M."/>
            <person name="Numata K."/>
            <person name="Arakawa K."/>
        </authorList>
    </citation>
    <scope>NUCLEOTIDE SEQUENCE [LARGE SCALE GENOMIC DNA]</scope>
</reference>
<proteinExistence type="predicted"/>
<gene>
    <name evidence="1" type="ORF">EVAR_88644_1</name>
</gene>
<name>A0A4C1X442_EUMVA</name>
<dbReference type="EMBL" id="BGZK01000706">
    <property type="protein sequence ID" value="GBP57015.1"/>
    <property type="molecule type" value="Genomic_DNA"/>
</dbReference>